<dbReference type="EMBL" id="GBRH01177841">
    <property type="protein sequence ID" value="JAE20055.1"/>
    <property type="molecule type" value="Transcribed_RNA"/>
</dbReference>
<sequence>MCVCLDLGSPGCYSACTSWPATPLQPSIAEPPAPSGDVSGHQRKSLAAHQHPCSSSLPMLKESVLRHSGTLTTGTCRRPLPWF</sequence>
<protein>
    <submittedName>
        <fullName evidence="2">Uncharacterized protein</fullName>
    </submittedName>
</protein>
<feature type="region of interest" description="Disordered" evidence="1">
    <location>
        <begin position="26"/>
        <end position="54"/>
    </location>
</feature>
<evidence type="ECO:0000256" key="1">
    <source>
        <dbReference type="SAM" id="MobiDB-lite"/>
    </source>
</evidence>
<proteinExistence type="predicted"/>
<dbReference type="AlphaFoldDB" id="A0A0A9G4Q4"/>
<accession>A0A0A9G4Q4</accession>
<organism evidence="2">
    <name type="scientific">Arundo donax</name>
    <name type="common">Giant reed</name>
    <name type="synonym">Donax arundinaceus</name>
    <dbReference type="NCBI Taxonomy" id="35708"/>
    <lineage>
        <taxon>Eukaryota</taxon>
        <taxon>Viridiplantae</taxon>
        <taxon>Streptophyta</taxon>
        <taxon>Embryophyta</taxon>
        <taxon>Tracheophyta</taxon>
        <taxon>Spermatophyta</taxon>
        <taxon>Magnoliopsida</taxon>
        <taxon>Liliopsida</taxon>
        <taxon>Poales</taxon>
        <taxon>Poaceae</taxon>
        <taxon>PACMAD clade</taxon>
        <taxon>Arundinoideae</taxon>
        <taxon>Arundineae</taxon>
        <taxon>Arundo</taxon>
    </lineage>
</organism>
<reference evidence="2" key="2">
    <citation type="journal article" date="2015" name="Data Brief">
        <title>Shoot transcriptome of the giant reed, Arundo donax.</title>
        <authorList>
            <person name="Barrero R.A."/>
            <person name="Guerrero F.D."/>
            <person name="Moolhuijzen P."/>
            <person name="Goolsby J.A."/>
            <person name="Tidwell J."/>
            <person name="Bellgard S.E."/>
            <person name="Bellgard M.I."/>
        </authorList>
    </citation>
    <scope>NUCLEOTIDE SEQUENCE</scope>
    <source>
        <tissue evidence="2">Shoot tissue taken approximately 20 cm above the soil surface</tissue>
    </source>
</reference>
<evidence type="ECO:0000313" key="2">
    <source>
        <dbReference type="EMBL" id="JAE20055.1"/>
    </source>
</evidence>
<name>A0A0A9G4Q4_ARUDO</name>
<reference evidence="2" key="1">
    <citation type="submission" date="2014-09" db="EMBL/GenBank/DDBJ databases">
        <authorList>
            <person name="Magalhaes I.L.F."/>
            <person name="Oliveira U."/>
            <person name="Santos F.R."/>
            <person name="Vidigal T.H.D.A."/>
            <person name="Brescovit A.D."/>
            <person name="Santos A.J."/>
        </authorList>
    </citation>
    <scope>NUCLEOTIDE SEQUENCE</scope>
    <source>
        <tissue evidence="2">Shoot tissue taken approximately 20 cm above the soil surface</tissue>
    </source>
</reference>